<gene>
    <name evidence="2" type="ORF">GOEFS_039_00360</name>
</gene>
<evidence type="ECO:0000313" key="3">
    <source>
        <dbReference type="Proteomes" id="UP000035034"/>
    </source>
</evidence>
<keyword evidence="3" id="KW-1185">Reference proteome</keyword>
<sequence>MPAALLPPLETFTAPVDTSRMWLGGTPTSVVAGADKYLKFADHADNAARLLRSLDTADFQGDEAEKFRSKLDDRLPDWLTKVATAHRNVGTGIKVFGGVFTTEHTLMTSIRAQAPGSHQAVQTAAHNVNRLEAELVVAEGAEASASANLTQAKAAVTAAAATPGLPAAVANETQADSTFAAAEAHANRVRAELAAAWTHYHNMMTAWNGLLSQADGVHTAMDTASKTAKGVIDKEHDTPFEKNPSGVSGFFKSIGDWIDDHADILGKISELLLFAGGILAMFPGLGTIIGGALAGIGLAISAALVLTGNKSWGQFAIDAVGVIPGVGKLGQVGKLGKLASESKFAKGVKNVFSCGEPVDAASGELIDTEIDLRIDAAFPLILERSHISSFRAGRLFGPSWCSTLDARVEIDADGVTVLTADAAVLRYAHPSDENEVMPEVGTMPLSFVDGAYRMRDVRTGVTYEFALFGERSSLESSGPISESSIGGALDMSLVIGVSAIVHHSGHRIDIEYDAQSGHITQLRHSGGATVEVATDEVTGLVTQLTVSSDGKSDVVRQFDYSSSNDLVAVTNWSGQALRYEYDGDHRLTGWTDRNGHSYRHRYDDMGRVAVQAGTGGVYANAFVHLRDTYEGAPAAGHVLALIESVTELDSTVDLVGINTRLDRLASLPLASAISEHGLSAAGIEFHIDARDGSISVGRVVPEAPVVDEVLGRLRVHVFRSTADGDMWQHIDPAGGVTTYSHRNHEVVSVVDPVGGETLIERDEFGAVTATTEPDGARTSTLFAGLGVPVRQVDAMGRVTELEVDAAGNVTAIIDPSGRRTVREFEYRTSGSVLSRIVDSSGLTTEVTCDDAGRPTLVVEPGARVWTYAYDAFGNIVEATDPEGNTTTQVWNPDHLLTLQTNPDGTTQTGEYDGEGNLVAAVDEAGHRVASEFGPMDLPLVSVAADGGQLRTSYSTQGEPVAVTNPDGMIWRFDRDEAGRVRSESDFNDAVTSYEYDAAGRGISRVDALGRRSVTEYDAVGRVVRVSADDDVKNFEFNAAGELISAVNNDARVEYQRDGSGLIVGETVNDVSVSWRWSPDELSVTRTVDGSRLGPAGGVWSTLFEFDPSGRIGSVVTAGPDAGVGGATGIDGLRFSYDQIGREAGRAIGSLSRLGFGYDSRNRLTSLQIGAAGDPRSGSSDARVVGGRRWSYRSDTYVESLTDLASGRTKRFGLDSAGRVLSSSVDQSRQEERYAYSPAGVLAASDGVASSSEGVASSPVAGVARVEQSDRVGSAGTHVTRAGRSRFSYDAAGQMVMQTTSRLSRKPSVTRFEYTTNGQIRTVLSPDGTRWRYGYDAFGRRVSKRHTSADGRLLDSVVFGWDGDDLAIQVNTAHTPRAGLGAGGASAWVWTYHPATGDPLEQHARHYSPGVGASDGLAGQPSAVGSVASSQASIDAEFYAIVADLNGAPTELIDPASGQIAGRASSTVWGQTRWTGASTVLRFAGQQFDPETGLHYNRHRYYHPETGSYTSSDPLGVAPNPASATAYVHNPYTWIDPLGLKMCGIASIFKGEQGVARATRDLASRNWEVIGKEVTIKGAGKRMRADLVVRNQITGSKAIVEVKNGPFARFTRNQKVVLPHIENGGAITFHGGNAQTMAEKLAKIDPGSNFKLSQAHSDFSTIMMKY</sequence>
<dbReference type="InterPro" id="IPR022385">
    <property type="entry name" value="Rhs_assc_core"/>
</dbReference>
<name>H0QYA1_9ACTN</name>
<dbReference type="STRING" id="1077974.GOEFS_039_00360"/>
<dbReference type="NCBIfam" id="TIGR01643">
    <property type="entry name" value="YD_repeat_2x"/>
    <property type="match status" value="6"/>
</dbReference>
<comment type="caution">
    <text evidence="2">The sequence shown here is derived from an EMBL/GenBank/DDBJ whole genome shotgun (WGS) entry which is preliminary data.</text>
</comment>
<dbReference type="Pfam" id="PF20148">
    <property type="entry name" value="DUF6531"/>
    <property type="match status" value="1"/>
</dbReference>
<dbReference type="RefSeq" id="WP_007317139.1">
    <property type="nucleotide sequence ID" value="NZ_BAEH01000039.1"/>
</dbReference>
<feature type="domain" description="DUF6531" evidence="1">
    <location>
        <begin position="355"/>
        <end position="427"/>
    </location>
</feature>
<dbReference type="PANTHER" id="PTHR32305:SF15">
    <property type="entry name" value="PROTEIN RHSA-RELATED"/>
    <property type="match status" value="1"/>
</dbReference>
<evidence type="ECO:0000313" key="2">
    <source>
        <dbReference type="EMBL" id="GAB17802.1"/>
    </source>
</evidence>
<dbReference type="PANTHER" id="PTHR32305">
    <property type="match status" value="1"/>
</dbReference>
<accession>H0QYA1</accession>
<dbReference type="EMBL" id="BAEH01000039">
    <property type="protein sequence ID" value="GAB17802.1"/>
    <property type="molecule type" value="Genomic_DNA"/>
</dbReference>
<dbReference type="Gene3D" id="2.180.10.10">
    <property type="entry name" value="RHS repeat-associated core"/>
    <property type="match status" value="4"/>
</dbReference>
<evidence type="ECO:0000259" key="1">
    <source>
        <dbReference type="Pfam" id="PF20148"/>
    </source>
</evidence>
<proteinExistence type="predicted"/>
<dbReference type="OrthoDB" id="9765204at2"/>
<dbReference type="InterPro" id="IPR006530">
    <property type="entry name" value="YD"/>
</dbReference>
<dbReference type="eggNOG" id="COG3209">
    <property type="taxonomic scope" value="Bacteria"/>
</dbReference>
<protein>
    <recommendedName>
        <fullName evidence="1">DUF6531 domain-containing protein</fullName>
    </recommendedName>
</protein>
<reference evidence="2 3" key="1">
    <citation type="submission" date="2011-12" db="EMBL/GenBank/DDBJ databases">
        <title>Whole genome shotgun sequence of Gordonia effusa NBRC 100432.</title>
        <authorList>
            <person name="Yoshida I."/>
            <person name="Takarada H."/>
            <person name="Hosoyama A."/>
            <person name="Tsuchikane K."/>
            <person name="Katsumata H."/>
            <person name="Yamazaki S."/>
            <person name="Fujita N."/>
        </authorList>
    </citation>
    <scope>NUCLEOTIDE SEQUENCE [LARGE SCALE GENOMIC DNA]</scope>
    <source>
        <strain evidence="2 3">NBRC 100432</strain>
    </source>
</reference>
<dbReference type="Proteomes" id="UP000035034">
    <property type="component" value="Unassembled WGS sequence"/>
</dbReference>
<dbReference type="Pfam" id="PF05593">
    <property type="entry name" value="RHS_repeat"/>
    <property type="match status" value="4"/>
</dbReference>
<dbReference type="InterPro" id="IPR031325">
    <property type="entry name" value="RHS_repeat"/>
</dbReference>
<dbReference type="NCBIfam" id="TIGR03696">
    <property type="entry name" value="Rhs_assc_core"/>
    <property type="match status" value="1"/>
</dbReference>
<dbReference type="InterPro" id="IPR045351">
    <property type="entry name" value="DUF6531"/>
</dbReference>
<dbReference type="InterPro" id="IPR050708">
    <property type="entry name" value="T6SS_VgrG/RHS"/>
</dbReference>
<organism evidence="2 3">
    <name type="scientific">Gordonia effusa NBRC 100432</name>
    <dbReference type="NCBI Taxonomy" id="1077974"/>
    <lineage>
        <taxon>Bacteria</taxon>
        <taxon>Bacillati</taxon>
        <taxon>Actinomycetota</taxon>
        <taxon>Actinomycetes</taxon>
        <taxon>Mycobacteriales</taxon>
        <taxon>Gordoniaceae</taxon>
        <taxon>Gordonia</taxon>
    </lineage>
</organism>